<dbReference type="AlphaFoldDB" id="A0A6L9MLT5"/>
<accession>A0A6L9MLT5</accession>
<keyword evidence="3" id="KW-1003">Cell membrane</keyword>
<evidence type="ECO:0000256" key="4">
    <source>
        <dbReference type="ARBA" id="ARBA00022519"/>
    </source>
</evidence>
<keyword evidence="6 9" id="KW-1133">Transmembrane helix</keyword>
<sequence length="171" mass="18429">MRDALLAIDPFIRLLAKAALYAAGVGLVAMTLVIFWQVFGRYVLNSSPSWSESVAVILMAWFIFLGASVGIREGYHLGFDVLMYVMPPTGKIVLRTISDLAVLGFALAMMIYGTQLLQGTWGAVIPTLGLSVGLSFLPLIVGGGLSILFTVERILRRFSGLENANAFAIAD</sequence>
<feature type="transmembrane region" description="Helical" evidence="9">
    <location>
        <begin position="20"/>
        <end position="38"/>
    </location>
</feature>
<evidence type="ECO:0000256" key="1">
    <source>
        <dbReference type="ARBA" id="ARBA00004429"/>
    </source>
</evidence>
<comment type="function">
    <text evidence="9">Part of the tripartite ATP-independent periplasmic (TRAP) transport system.</text>
</comment>
<dbReference type="RefSeq" id="WP_163045296.1">
    <property type="nucleotide sequence ID" value="NZ_JAAAMJ010000016.1"/>
</dbReference>
<keyword evidence="2 9" id="KW-0813">Transport</keyword>
<name>A0A6L9MLT5_9HYPH</name>
<dbReference type="InterPro" id="IPR007387">
    <property type="entry name" value="TRAP_DctQ"/>
</dbReference>
<evidence type="ECO:0000256" key="2">
    <source>
        <dbReference type="ARBA" id="ARBA00022448"/>
    </source>
</evidence>
<feature type="domain" description="Tripartite ATP-independent periplasmic transporters DctQ component" evidence="10">
    <location>
        <begin position="30"/>
        <end position="159"/>
    </location>
</feature>
<dbReference type="InterPro" id="IPR055348">
    <property type="entry name" value="DctQ"/>
</dbReference>
<dbReference type="PANTHER" id="PTHR35011">
    <property type="entry name" value="2,3-DIKETO-L-GULONATE TRAP TRANSPORTER SMALL PERMEASE PROTEIN YIAM"/>
    <property type="match status" value="1"/>
</dbReference>
<dbReference type="Pfam" id="PF04290">
    <property type="entry name" value="DctQ"/>
    <property type="match status" value="1"/>
</dbReference>
<evidence type="ECO:0000256" key="7">
    <source>
        <dbReference type="ARBA" id="ARBA00023136"/>
    </source>
</evidence>
<feature type="transmembrane region" description="Helical" evidence="9">
    <location>
        <begin position="92"/>
        <end position="112"/>
    </location>
</feature>
<feature type="transmembrane region" description="Helical" evidence="9">
    <location>
        <begin position="50"/>
        <end position="71"/>
    </location>
</feature>
<gene>
    <name evidence="11" type="ORF">GTW51_17300</name>
</gene>
<proteinExistence type="inferred from homology"/>
<comment type="caution">
    <text evidence="11">The sequence shown here is derived from an EMBL/GenBank/DDBJ whole genome shotgun (WGS) entry which is preliminary data.</text>
</comment>
<dbReference type="GO" id="GO:0015740">
    <property type="term" value="P:C4-dicarboxylate transport"/>
    <property type="evidence" value="ECO:0007669"/>
    <property type="project" value="TreeGrafter"/>
</dbReference>
<dbReference type="Proteomes" id="UP000476332">
    <property type="component" value="Unassembled WGS sequence"/>
</dbReference>
<dbReference type="EMBL" id="JAAAMJ010000016">
    <property type="protein sequence ID" value="NDV88460.1"/>
    <property type="molecule type" value="Genomic_DNA"/>
</dbReference>
<reference evidence="11 12" key="1">
    <citation type="submission" date="2020-01" db="EMBL/GenBank/DDBJ databases">
        <title>Genomes of bacteria type strains.</title>
        <authorList>
            <person name="Chen J."/>
            <person name="Zhu S."/>
            <person name="Chen J."/>
        </authorList>
    </citation>
    <scope>NUCLEOTIDE SEQUENCE [LARGE SCALE GENOMIC DNA]</scope>
    <source>
        <strain evidence="11 12">KCTC 52919</strain>
    </source>
</reference>
<evidence type="ECO:0000259" key="10">
    <source>
        <dbReference type="Pfam" id="PF04290"/>
    </source>
</evidence>
<dbReference type="GO" id="GO:0005886">
    <property type="term" value="C:plasma membrane"/>
    <property type="evidence" value="ECO:0007669"/>
    <property type="project" value="UniProtKB-SubCell"/>
</dbReference>
<keyword evidence="7 9" id="KW-0472">Membrane</keyword>
<comment type="subunit">
    <text evidence="9">The complex comprises the extracytoplasmic solute receptor protein and the two transmembrane proteins.</text>
</comment>
<evidence type="ECO:0000256" key="3">
    <source>
        <dbReference type="ARBA" id="ARBA00022475"/>
    </source>
</evidence>
<comment type="subcellular location">
    <subcellularLocation>
        <location evidence="1 9">Cell inner membrane</location>
        <topology evidence="1 9">Multi-pass membrane protein</topology>
    </subcellularLocation>
</comment>
<evidence type="ECO:0000256" key="8">
    <source>
        <dbReference type="ARBA" id="ARBA00038436"/>
    </source>
</evidence>
<evidence type="ECO:0000313" key="12">
    <source>
        <dbReference type="Proteomes" id="UP000476332"/>
    </source>
</evidence>
<dbReference type="GO" id="GO:0022857">
    <property type="term" value="F:transmembrane transporter activity"/>
    <property type="evidence" value="ECO:0007669"/>
    <property type="project" value="UniProtKB-UniRule"/>
</dbReference>
<comment type="similarity">
    <text evidence="8 9">Belongs to the TRAP transporter small permease family.</text>
</comment>
<feature type="transmembrane region" description="Helical" evidence="9">
    <location>
        <begin position="124"/>
        <end position="149"/>
    </location>
</feature>
<protein>
    <recommendedName>
        <fullName evidence="9">TRAP transporter small permease protein</fullName>
    </recommendedName>
</protein>
<organism evidence="11 12">
    <name type="scientific">Aurantimonas aggregata</name>
    <dbReference type="NCBI Taxonomy" id="2047720"/>
    <lineage>
        <taxon>Bacteria</taxon>
        <taxon>Pseudomonadati</taxon>
        <taxon>Pseudomonadota</taxon>
        <taxon>Alphaproteobacteria</taxon>
        <taxon>Hyphomicrobiales</taxon>
        <taxon>Aurantimonadaceae</taxon>
        <taxon>Aurantimonas</taxon>
    </lineage>
</organism>
<keyword evidence="5 9" id="KW-0812">Transmembrane</keyword>
<dbReference type="PANTHER" id="PTHR35011:SF11">
    <property type="entry name" value="TRAP TRANSPORTER SMALL PERMEASE PROTEIN"/>
    <property type="match status" value="1"/>
</dbReference>
<evidence type="ECO:0000313" key="11">
    <source>
        <dbReference type="EMBL" id="NDV88460.1"/>
    </source>
</evidence>
<evidence type="ECO:0000256" key="5">
    <source>
        <dbReference type="ARBA" id="ARBA00022692"/>
    </source>
</evidence>
<keyword evidence="12" id="KW-1185">Reference proteome</keyword>
<evidence type="ECO:0000256" key="9">
    <source>
        <dbReference type="RuleBase" id="RU369079"/>
    </source>
</evidence>
<keyword evidence="4 9" id="KW-0997">Cell inner membrane</keyword>
<evidence type="ECO:0000256" key="6">
    <source>
        <dbReference type="ARBA" id="ARBA00022989"/>
    </source>
</evidence>